<accession>G7KP60</accession>
<evidence type="ECO:0000313" key="8">
    <source>
        <dbReference type="EMBL" id="RHN50692.1"/>
    </source>
</evidence>
<dbReference type="Pfam" id="PF05938">
    <property type="entry name" value="Self-incomp_S1"/>
    <property type="match status" value="1"/>
</dbReference>
<dbReference type="AlphaFoldDB" id="G7KP60"/>
<dbReference type="Proteomes" id="UP000002051">
    <property type="component" value="Chromosome 6"/>
</dbReference>
<dbReference type="PaxDb" id="3880-AES75124"/>
<reference evidence="9" key="3">
    <citation type="submission" date="2015-04" db="UniProtKB">
        <authorList>
            <consortium name="EnsemblPlants"/>
        </authorList>
    </citation>
    <scope>IDENTIFICATION</scope>
    <source>
        <strain evidence="9">cv. Jemalong A17</strain>
    </source>
</reference>
<dbReference type="EnsemblPlants" id="AES75124">
    <property type="protein sequence ID" value="AES75124"/>
    <property type="gene ID" value="MTR_6g026750"/>
</dbReference>
<keyword evidence="10" id="KW-1185">Reference proteome</keyword>
<protein>
    <recommendedName>
        <fullName evidence="6">S-protein homolog</fullName>
    </recommendedName>
</protein>
<evidence type="ECO:0000256" key="4">
    <source>
        <dbReference type="ARBA" id="ARBA00022525"/>
    </source>
</evidence>
<reference evidence="11" key="4">
    <citation type="journal article" date="2018" name="Nat. Plants">
        <title>Whole-genome landscape of Medicago truncatula symbiotic genes.</title>
        <authorList>
            <person name="Pecrix Y."/>
            <person name="Staton S.E."/>
            <person name="Sallet E."/>
            <person name="Lelandais-Briere C."/>
            <person name="Moreau S."/>
            <person name="Carrere S."/>
            <person name="Blein T."/>
            <person name="Jardinaud M.F."/>
            <person name="Latrasse D."/>
            <person name="Zouine M."/>
            <person name="Zahm M."/>
            <person name="Kreplak J."/>
            <person name="Mayjonade B."/>
            <person name="Satge C."/>
            <person name="Perez M."/>
            <person name="Cauet S."/>
            <person name="Marande W."/>
            <person name="Chantry-Darmon C."/>
            <person name="Lopez-Roques C."/>
            <person name="Bouchez O."/>
            <person name="Berard A."/>
            <person name="Debelle F."/>
            <person name="Munos S."/>
            <person name="Bendahmane A."/>
            <person name="Berges H."/>
            <person name="Niebel A."/>
            <person name="Buitink J."/>
            <person name="Frugier F."/>
            <person name="Benhamed M."/>
            <person name="Crespi M."/>
            <person name="Gouzy J."/>
            <person name="Gamas P."/>
        </authorList>
    </citation>
    <scope>NUCLEOTIDE SEQUENCE [LARGE SCALE GENOMIC DNA]</scope>
    <source>
        <strain evidence="11">cv. Jemalong A17</strain>
    </source>
</reference>
<evidence type="ECO:0000313" key="7">
    <source>
        <dbReference type="EMBL" id="AES75124.1"/>
    </source>
</evidence>
<dbReference type="PANTHER" id="PTHR31232:SF43">
    <property type="entry name" value="S-PROTEIN HOMOLOG 29-RELATED"/>
    <property type="match status" value="1"/>
</dbReference>
<keyword evidence="5 6" id="KW-0732">Signal</keyword>
<evidence type="ECO:0000313" key="11">
    <source>
        <dbReference type="Proteomes" id="UP000265566"/>
    </source>
</evidence>
<evidence type="ECO:0000313" key="9">
    <source>
        <dbReference type="EnsemblPlants" id="AES75124"/>
    </source>
</evidence>
<organism evidence="7 10">
    <name type="scientific">Medicago truncatula</name>
    <name type="common">Barrel medic</name>
    <name type="synonym">Medicago tribuloides</name>
    <dbReference type="NCBI Taxonomy" id="3880"/>
    <lineage>
        <taxon>Eukaryota</taxon>
        <taxon>Viridiplantae</taxon>
        <taxon>Streptophyta</taxon>
        <taxon>Embryophyta</taxon>
        <taxon>Tracheophyta</taxon>
        <taxon>Spermatophyta</taxon>
        <taxon>Magnoliopsida</taxon>
        <taxon>eudicotyledons</taxon>
        <taxon>Gunneridae</taxon>
        <taxon>Pentapetalae</taxon>
        <taxon>rosids</taxon>
        <taxon>fabids</taxon>
        <taxon>Fabales</taxon>
        <taxon>Fabaceae</taxon>
        <taxon>Papilionoideae</taxon>
        <taxon>50 kb inversion clade</taxon>
        <taxon>NPAAA clade</taxon>
        <taxon>Hologalegina</taxon>
        <taxon>IRL clade</taxon>
        <taxon>Trifolieae</taxon>
        <taxon>Medicago</taxon>
    </lineage>
</organism>
<dbReference type="EMBL" id="CM001222">
    <property type="protein sequence ID" value="AES75124.1"/>
    <property type="molecule type" value="Genomic_DNA"/>
</dbReference>
<dbReference type="GO" id="GO:0005576">
    <property type="term" value="C:extracellular region"/>
    <property type="evidence" value="ECO:0007669"/>
    <property type="project" value="UniProtKB-SubCell"/>
</dbReference>
<dbReference type="eggNOG" id="ENOG502SXVH">
    <property type="taxonomic scope" value="Eukaryota"/>
</dbReference>
<evidence type="ECO:0000256" key="1">
    <source>
        <dbReference type="ARBA" id="ARBA00004613"/>
    </source>
</evidence>
<dbReference type="InterPro" id="IPR010264">
    <property type="entry name" value="Self-incomp_S1"/>
</dbReference>
<dbReference type="GO" id="GO:0060320">
    <property type="term" value="P:rejection of self pollen"/>
    <property type="evidence" value="ECO:0007669"/>
    <property type="project" value="UniProtKB-KW"/>
</dbReference>
<evidence type="ECO:0000256" key="5">
    <source>
        <dbReference type="ARBA" id="ARBA00022729"/>
    </source>
</evidence>
<feature type="chain" id="PRO_5014573769" description="S-protein homolog" evidence="6">
    <location>
        <begin position="24"/>
        <end position="127"/>
    </location>
</feature>
<dbReference type="Proteomes" id="UP000265566">
    <property type="component" value="Chromosome 6"/>
</dbReference>
<comment type="similarity">
    <text evidence="2 6">Belongs to the plant self-incompatibility (S1) protein family.</text>
</comment>
<evidence type="ECO:0000313" key="10">
    <source>
        <dbReference type="Proteomes" id="UP000002051"/>
    </source>
</evidence>
<proteinExistence type="inferred from homology"/>
<name>G7KP60_MEDTR</name>
<dbReference type="EMBL" id="PSQE01000006">
    <property type="protein sequence ID" value="RHN50692.1"/>
    <property type="molecule type" value="Genomic_DNA"/>
</dbReference>
<gene>
    <name evidence="7" type="ordered locus">MTR_6g026750</name>
    <name evidence="8" type="ORF">MtrunA17_Chr6g0460281</name>
</gene>
<sequence>MSLFTQSLLLLCVLTFSKQNVLGVHQVNVHNTLEGNLDMTLHCQSGDDDLGVHLLDPYEHFGWHFNISLFYTTLFYCSVKWNDELHHFDAFIANYRDRHRFVLDWYIKKEQPCVVSIGGKDGCYPWK</sequence>
<keyword evidence="3 6" id="KW-0713">Self-incompatibility</keyword>
<reference evidence="7 10" key="2">
    <citation type="journal article" date="2014" name="BMC Genomics">
        <title>An improved genome release (version Mt4.0) for the model legume Medicago truncatula.</title>
        <authorList>
            <person name="Tang H."/>
            <person name="Krishnakumar V."/>
            <person name="Bidwell S."/>
            <person name="Rosen B."/>
            <person name="Chan A."/>
            <person name="Zhou S."/>
            <person name="Gentzbittel L."/>
            <person name="Childs K.L."/>
            <person name="Yandell M."/>
            <person name="Gundlach H."/>
            <person name="Mayer K.F."/>
            <person name="Schwartz D.C."/>
            <person name="Town C.D."/>
        </authorList>
    </citation>
    <scope>GENOME REANNOTATION</scope>
    <source>
        <strain evidence="9 10">cv. Jemalong A17</strain>
    </source>
</reference>
<dbReference type="HOGENOM" id="CLU_125658_0_2_1"/>
<evidence type="ECO:0000256" key="2">
    <source>
        <dbReference type="ARBA" id="ARBA00005581"/>
    </source>
</evidence>
<reference evidence="8" key="5">
    <citation type="journal article" date="2018" name="Nat. Plants">
        <title>Whole-genome landscape of Medicago truncatula symbiotic genes.</title>
        <authorList>
            <person name="Pecrix Y."/>
            <person name="Gamas P."/>
            <person name="Carrere S."/>
        </authorList>
    </citation>
    <scope>NUCLEOTIDE SEQUENCE</scope>
    <source>
        <tissue evidence="8">Leaves</tissue>
    </source>
</reference>
<dbReference type="Gramene" id="rna35014">
    <property type="protein sequence ID" value="RHN50692.1"/>
    <property type="gene ID" value="gene35014"/>
</dbReference>
<dbReference type="OMA" id="FIANYRD"/>
<evidence type="ECO:0000256" key="3">
    <source>
        <dbReference type="ARBA" id="ARBA00022471"/>
    </source>
</evidence>
<dbReference type="PANTHER" id="PTHR31232">
    <property type="match status" value="1"/>
</dbReference>
<comment type="subcellular location">
    <subcellularLocation>
        <location evidence="1 6">Secreted</location>
    </subcellularLocation>
</comment>
<keyword evidence="4 6" id="KW-0964">Secreted</keyword>
<evidence type="ECO:0000256" key="6">
    <source>
        <dbReference type="RuleBase" id="RU367044"/>
    </source>
</evidence>
<feature type="signal peptide" evidence="6">
    <location>
        <begin position="1"/>
        <end position="23"/>
    </location>
</feature>
<reference evidence="7 10" key="1">
    <citation type="journal article" date="2011" name="Nature">
        <title>The Medicago genome provides insight into the evolution of rhizobial symbioses.</title>
        <authorList>
            <person name="Young N.D."/>
            <person name="Debelle F."/>
            <person name="Oldroyd G.E."/>
            <person name="Geurts R."/>
            <person name="Cannon S.B."/>
            <person name="Udvardi M.K."/>
            <person name="Benedito V.A."/>
            <person name="Mayer K.F."/>
            <person name="Gouzy J."/>
            <person name="Schoof H."/>
            <person name="Van de Peer Y."/>
            <person name="Proost S."/>
            <person name="Cook D.R."/>
            <person name="Meyers B.C."/>
            <person name="Spannagl M."/>
            <person name="Cheung F."/>
            <person name="De Mita S."/>
            <person name="Krishnakumar V."/>
            <person name="Gundlach H."/>
            <person name="Zhou S."/>
            <person name="Mudge J."/>
            <person name="Bharti A.K."/>
            <person name="Murray J.D."/>
            <person name="Naoumkina M.A."/>
            <person name="Rosen B."/>
            <person name="Silverstein K.A."/>
            <person name="Tang H."/>
            <person name="Rombauts S."/>
            <person name="Zhao P.X."/>
            <person name="Zhou P."/>
            <person name="Barbe V."/>
            <person name="Bardou P."/>
            <person name="Bechner M."/>
            <person name="Bellec A."/>
            <person name="Berger A."/>
            <person name="Berges H."/>
            <person name="Bidwell S."/>
            <person name="Bisseling T."/>
            <person name="Choisne N."/>
            <person name="Couloux A."/>
            <person name="Denny R."/>
            <person name="Deshpande S."/>
            <person name="Dai X."/>
            <person name="Doyle J.J."/>
            <person name="Dudez A.M."/>
            <person name="Farmer A.D."/>
            <person name="Fouteau S."/>
            <person name="Franken C."/>
            <person name="Gibelin C."/>
            <person name="Gish J."/>
            <person name="Goldstein S."/>
            <person name="Gonzalez A.J."/>
            <person name="Green P.J."/>
            <person name="Hallab A."/>
            <person name="Hartog M."/>
            <person name="Hua A."/>
            <person name="Humphray S.J."/>
            <person name="Jeong D.H."/>
            <person name="Jing Y."/>
            <person name="Jocker A."/>
            <person name="Kenton S.M."/>
            <person name="Kim D.J."/>
            <person name="Klee K."/>
            <person name="Lai H."/>
            <person name="Lang C."/>
            <person name="Lin S."/>
            <person name="Macmil S.L."/>
            <person name="Magdelenat G."/>
            <person name="Matthews L."/>
            <person name="McCorrison J."/>
            <person name="Monaghan E.L."/>
            <person name="Mun J.H."/>
            <person name="Najar F.Z."/>
            <person name="Nicholson C."/>
            <person name="Noirot C."/>
            <person name="O'Bleness M."/>
            <person name="Paule C.R."/>
            <person name="Poulain J."/>
            <person name="Prion F."/>
            <person name="Qin B."/>
            <person name="Qu C."/>
            <person name="Retzel E.F."/>
            <person name="Riddle C."/>
            <person name="Sallet E."/>
            <person name="Samain S."/>
            <person name="Samson N."/>
            <person name="Sanders I."/>
            <person name="Saurat O."/>
            <person name="Scarpelli C."/>
            <person name="Schiex T."/>
            <person name="Segurens B."/>
            <person name="Severin A.J."/>
            <person name="Sherrier D.J."/>
            <person name="Shi R."/>
            <person name="Sims S."/>
            <person name="Singer S.R."/>
            <person name="Sinharoy S."/>
            <person name="Sterck L."/>
            <person name="Viollet A."/>
            <person name="Wang B.B."/>
            <person name="Wang K."/>
            <person name="Wang M."/>
            <person name="Wang X."/>
            <person name="Warfsmann J."/>
            <person name="Weissenbach J."/>
            <person name="White D.D."/>
            <person name="White J.D."/>
            <person name="Wiley G.B."/>
            <person name="Wincker P."/>
            <person name="Xing Y."/>
            <person name="Yang L."/>
            <person name="Yao Z."/>
            <person name="Ying F."/>
            <person name="Zhai J."/>
            <person name="Zhou L."/>
            <person name="Zuber A."/>
            <person name="Denarie J."/>
            <person name="Dixon R.A."/>
            <person name="May G.D."/>
            <person name="Schwartz D.C."/>
            <person name="Rogers J."/>
            <person name="Quetier F."/>
            <person name="Town C.D."/>
            <person name="Roe B.A."/>
        </authorList>
    </citation>
    <scope>NUCLEOTIDE SEQUENCE [LARGE SCALE GENOMIC DNA]</scope>
    <source>
        <strain evidence="7">A17</strain>
        <strain evidence="9 10">cv. Jemalong A17</strain>
    </source>
</reference>